<name>A0AAU8JFE5_9CYAN</name>
<proteinExistence type="predicted"/>
<sequence>MLFSQCRLGTLFGLSNERFIFEEVDHRFKFCLLNFEKGGQTESFNAAFRIDPREAIRKEQLDIFLKDESEKVEISVPLIRKLSPDSISVMEFQNPLDIQIAEKMTRFPLLGEQIPGKWNLKLKQEFNMTTDSHLFKTEPKPGRLPLYEGKMIHQFTHQFAEPRYWVDEKEGRQAIIGKKGTDIGEKLDYQNYRLGFRAIARNTDIRTLIISMMPSNIFCGNSVLSTCNLNLSGFEMLAMLSLGNSFVIDAYLRSMVSANINMFYIYQLPVPRLTEGDPYFTEIVERAAKLICTTPEFDDLAAEVGLGSHKNGVTDEMERAKLRAELDGMIAHFYQLTETEFQHILNTFPIVQDAVKAAALKAYTQQ</sequence>
<dbReference type="EMBL" id="CP159837">
    <property type="protein sequence ID" value="XCM36885.1"/>
    <property type="molecule type" value="Genomic_DNA"/>
</dbReference>
<evidence type="ECO:0000313" key="1">
    <source>
        <dbReference type="EMBL" id="XCM36885.1"/>
    </source>
</evidence>
<accession>A0AAU8JFE5</accession>
<dbReference type="AlphaFoldDB" id="A0AAU8JFE5"/>
<organism evidence="1">
    <name type="scientific">Planktothricoides raciborskii GIHE-MW2</name>
    <dbReference type="NCBI Taxonomy" id="2792601"/>
    <lineage>
        <taxon>Bacteria</taxon>
        <taxon>Bacillati</taxon>
        <taxon>Cyanobacteriota</taxon>
        <taxon>Cyanophyceae</taxon>
        <taxon>Oscillatoriophycideae</taxon>
        <taxon>Oscillatoriales</taxon>
        <taxon>Oscillatoriaceae</taxon>
        <taxon>Planktothricoides</taxon>
    </lineage>
</organism>
<gene>
    <name evidence="1" type="ORF">ABWT76_005674</name>
</gene>
<protein>
    <submittedName>
        <fullName evidence="1">Uncharacterized protein</fullName>
    </submittedName>
</protein>
<reference evidence="1" key="1">
    <citation type="submission" date="2024-07" db="EMBL/GenBank/DDBJ databases">
        <authorList>
            <person name="Kim Y.J."/>
            <person name="Jeong J.Y."/>
        </authorList>
    </citation>
    <scope>NUCLEOTIDE SEQUENCE</scope>
    <source>
        <strain evidence="1">GIHE-MW2</strain>
    </source>
</reference>
<dbReference type="RefSeq" id="WP_354635323.1">
    <property type="nucleotide sequence ID" value="NZ_CP159837.1"/>
</dbReference>